<evidence type="ECO:0000256" key="2">
    <source>
        <dbReference type="ARBA" id="ARBA00004613"/>
    </source>
</evidence>
<reference evidence="8" key="2">
    <citation type="submission" date="2021-08" db="EMBL/GenBank/DDBJ databases">
        <authorList>
            <person name="Tani A."/>
            <person name="Ola A."/>
            <person name="Ogura Y."/>
            <person name="Katsura K."/>
            <person name="Hayashi T."/>
        </authorList>
    </citation>
    <scope>NUCLEOTIDE SEQUENCE</scope>
    <source>
        <strain evidence="8">LMG 23639</strain>
    </source>
</reference>
<evidence type="ECO:0000313" key="8">
    <source>
        <dbReference type="EMBL" id="GJE05461.1"/>
    </source>
</evidence>
<comment type="subcellular location">
    <subcellularLocation>
        <location evidence="2">Secreted</location>
    </subcellularLocation>
</comment>
<keyword evidence="5" id="KW-0732">Signal</keyword>
<comment type="caution">
    <text evidence="8">The sequence shown here is derived from an EMBL/GenBank/DDBJ whole genome shotgun (WGS) entry which is preliminary data.</text>
</comment>
<name>A0ABQ4ST43_9HYPH</name>
<dbReference type="SUPFAM" id="SSF88713">
    <property type="entry name" value="Glycoside hydrolase/deacetylase"/>
    <property type="match status" value="1"/>
</dbReference>
<evidence type="ECO:0000313" key="9">
    <source>
        <dbReference type="Proteomes" id="UP001055102"/>
    </source>
</evidence>
<dbReference type="RefSeq" id="WP_238274146.1">
    <property type="nucleotide sequence ID" value="NZ_BPQR01000011.1"/>
</dbReference>
<comment type="function">
    <text evidence="1">Is involved in generating a small heat-stable compound (Nod), an acylated oligomer of N-acetylglucosamine, that stimulates mitosis in various plant protoplasts.</text>
</comment>
<feature type="domain" description="NodB homology" evidence="7">
    <location>
        <begin position="97"/>
        <end position="301"/>
    </location>
</feature>
<dbReference type="PANTHER" id="PTHR34216:SF3">
    <property type="entry name" value="POLY-BETA-1,6-N-ACETYL-D-GLUCOSAMINE N-DEACETYLASE"/>
    <property type="match status" value="1"/>
</dbReference>
<dbReference type="Gene3D" id="3.20.20.370">
    <property type="entry name" value="Glycoside hydrolase/deacetylase"/>
    <property type="match status" value="1"/>
</dbReference>
<dbReference type="InterPro" id="IPR011330">
    <property type="entry name" value="Glyco_hydro/deAcase_b/a-brl"/>
</dbReference>
<organism evidence="8 9">
    <name type="scientific">Methylobacterium jeotgali</name>
    <dbReference type="NCBI Taxonomy" id="381630"/>
    <lineage>
        <taxon>Bacteria</taxon>
        <taxon>Pseudomonadati</taxon>
        <taxon>Pseudomonadota</taxon>
        <taxon>Alphaproteobacteria</taxon>
        <taxon>Hyphomicrobiales</taxon>
        <taxon>Methylobacteriaceae</taxon>
        <taxon>Methylobacterium</taxon>
    </lineage>
</organism>
<dbReference type="Pfam" id="PF01522">
    <property type="entry name" value="Polysacc_deac_1"/>
    <property type="match status" value="1"/>
</dbReference>
<evidence type="ECO:0000256" key="4">
    <source>
        <dbReference type="ARBA" id="ARBA00020071"/>
    </source>
</evidence>
<dbReference type="Proteomes" id="UP001055102">
    <property type="component" value="Unassembled WGS sequence"/>
</dbReference>
<comment type="similarity">
    <text evidence="3">Belongs to the polysaccharide deacetylase family.</text>
</comment>
<evidence type="ECO:0000259" key="7">
    <source>
        <dbReference type="PROSITE" id="PS51677"/>
    </source>
</evidence>
<protein>
    <recommendedName>
        <fullName evidence="4">Chitooligosaccharide deacetylase</fullName>
    </recommendedName>
    <alternativeName>
        <fullName evidence="6">Nodulation protein B</fullName>
    </alternativeName>
</protein>
<accession>A0ABQ4ST43</accession>
<dbReference type="CDD" id="cd10918">
    <property type="entry name" value="CE4_NodB_like_5s_6s"/>
    <property type="match status" value="1"/>
</dbReference>
<evidence type="ECO:0000256" key="3">
    <source>
        <dbReference type="ARBA" id="ARBA00010973"/>
    </source>
</evidence>
<dbReference type="PROSITE" id="PS51677">
    <property type="entry name" value="NODB"/>
    <property type="match status" value="1"/>
</dbReference>
<evidence type="ECO:0000256" key="1">
    <source>
        <dbReference type="ARBA" id="ARBA00003236"/>
    </source>
</evidence>
<evidence type="ECO:0000256" key="6">
    <source>
        <dbReference type="ARBA" id="ARBA00032976"/>
    </source>
</evidence>
<dbReference type="PANTHER" id="PTHR34216">
    <property type="match status" value="1"/>
</dbReference>
<sequence length="301" mass="32689">MSGVALSRFRIGLKRWLKTALALPGLVLPKRAGLRVLFYHRVNDHAFAALGPVSREISVGAAAFERQMAHLRAKGFRGVTLAEFEAMLSGRARLDRKAVLVTFDDGYADNWEVAAPILARHGIPAVVFAVPGFLGRETGEVWPHADPAGLGRFLGEGDLARLIANGIEIGSHTMTHPLLTQVPAEVQRRELSDSRRALEAMLGTPVTAFAYPGGDTDAAVEARAAEAGYALAFTTVPGVNPVGSRPLVLRRTEVSASDSPFVFRMKLAGALDWLAFKEAAWFRRLLQTVNRMMMPLVRARA</sequence>
<keyword evidence="9" id="KW-1185">Reference proteome</keyword>
<reference evidence="8" key="1">
    <citation type="journal article" date="2021" name="Front. Microbiol.">
        <title>Comprehensive Comparative Genomics and Phenotyping of Methylobacterium Species.</title>
        <authorList>
            <person name="Alessa O."/>
            <person name="Ogura Y."/>
            <person name="Fujitani Y."/>
            <person name="Takami H."/>
            <person name="Hayashi T."/>
            <person name="Sahin N."/>
            <person name="Tani A."/>
        </authorList>
    </citation>
    <scope>NUCLEOTIDE SEQUENCE</scope>
    <source>
        <strain evidence="8">LMG 23639</strain>
    </source>
</reference>
<proteinExistence type="inferred from homology"/>
<evidence type="ECO:0000256" key="5">
    <source>
        <dbReference type="ARBA" id="ARBA00022729"/>
    </source>
</evidence>
<dbReference type="InterPro" id="IPR051398">
    <property type="entry name" value="Polysacch_Deacetylase"/>
</dbReference>
<gene>
    <name evidence="8" type="ORF">AOPFMNJM_0761</name>
</gene>
<dbReference type="InterPro" id="IPR002509">
    <property type="entry name" value="NODB_dom"/>
</dbReference>
<dbReference type="EMBL" id="BPQR01000011">
    <property type="protein sequence ID" value="GJE05461.1"/>
    <property type="molecule type" value="Genomic_DNA"/>
</dbReference>